<proteinExistence type="predicted"/>
<dbReference type="Pfam" id="PF12339">
    <property type="entry name" value="DNAJ_related"/>
    <property type="match status" value="1"/>
</dbReference>
<reference evidence="3 4" key="1">
    <citation type="submission" date="2018-08" db="EMBL/GenBank/DDBJ databases">
        <title>Whole Genome Sequence of the Moderate Halophilic Marine Bacterium Marinobacter litoralis Sw-45.</title>
        <authorList>
            <person name="Musa H."/>
        </authorList>
    </citation>
    <scope>NUCLEOTIDE SEQUENCE [LARGE SCALE GENOMIC DNA]</scope>
    <source>
        <strain evidence="3 4">Sw-45</strain>
    </source>
</reference>
<dbReference type="InterPro" id="IPR001623">
    <property type="entry name" value="DnaJ_domain"/>
</dbReference>
<evidence type="ECO:0000313" key="3">
    <source>
        <dbReference type="EMBL" id="RMJ06004.1"/>
    </source>
</evidence>
<feature type="domain" description="J" evidence="2">
    <location>
        <begin position="147"/>
        <end position="201"/>
    </location>
</feature>
<dbReference type="Gene3D" id="1.10.287.110">
    <property type="entry name" value="DnaJ domain"/>
    <property type="match status" value="1"/>
</dbReference>
<comment type="caution">
    <text evidence="3">The sequence shown here is derived from an EMBL/GenBank/DDBJ whole genome shotgun (WGS) entry which is preliminary data.</text>
</comment>
<dbReference type="Proteomes" id="UP000265903">
    <property type="component" value="Unassembled WGS sequence"/>
</dbReference>
<sequence>MSWLHKQIEHLIVAAEHELRAAGPSGLTELALIKALQSDRWELIGPIDFSRTEQLYPIHFLLFHALHRLSDELLAGGESIHLSPLQIRLFPTDSVSGTSLPGPKDALREFYMDLEQYYLSNTAISDMMDRFWAGTIVQKPNSASVISAAEVLGFESLPPTFDTAKRRFRQLMMKAHPDRGGSTVEVQHLNEAFAVLKAHYS</sequence>
<keyword evidence="1" id="KW-0143">Chaperone</keyword>
<gene>
    <name evidence="3" type="ORF">DOQ08_00686</name>
</gene>
<dbReference type="InterPro" id="IPR021059">
    <property type="entry name" value="DnaJ-related_N"/>
</dbReference>
<dbReference type="InterPro" id="IPR036869">
    <property type="entry name" value="J_dom_sf"/>
</dbReference>
<accession>A0A3M2RLD2</accession>
<evidence type="ECO:0000256" key="1">
    <source>
        <dbReference type="ARBA" id="ARBA00023186"/>
    </source>
</evidence>
<name>A0A3M2RLD2_9GAMM</name>
<protein>
    <submittedName>
        <fullName evidence="3">DNA-J related protein</fullName>
    </submittedName>
</protein>
<evidence type="ECO:0000259" key="2">
    <source>
        <dbReference type="PROSITE" id="PS50076"/>
    </source>
</evidence>
<dbReference type="EMBL" id="QMDL01000001">
    <property type="protein sequence ID" value="RMJ06004.1"/>
    <property type="molecule type" value="Genomic_DNA"/>
</dbReference>
<dbReference type="CDD" id="cd06257">
    <property type="entry name" value="DnaJ"/>
    <property type="match status" value="1"/>
</dbReference>
<keyword evidence="4" id="KW-1185">Reference proteome</keyword>
<organism evidence="3 4">
    <name type="scientific">Marinobacter litoralis</name>
    <dbReference type="NCBI Taxonomy" id="187981"/>
    <lineage>
        <taxon>Bacteria</taxon>
        <taxon>Pseudomonadati</taxon>
        <taxon>Pseudomonadota</taxon>
        <taxon>Gammaproteobacteria</taxon>
        <taxon>Pseudomonadales</taxon>
        <taxon>Marinobacteraceae</taxon>
        <taxon>Marinobacter</taxon>
    </lineage>
</organism>
<dbReference type="AlphaFoldDB" id="A0A3M2RLD2"/>
<evidence type="ECO:0000313" key="4">
    <source>
        <dbReference type="Proteomes" id="UP000265903"/>
    </source>
</evidence>
<dbReference type="SUPFAM" id="SSF46565">
    <property type="entry name" value="Chaperone J-domain"/>
    <property type="match status" value="1"/>
</dbReference>
<dbReference type="RefSeq" id="WP_227537465.1">
    <property type="nucleotide sequence ID" value="NZ_QMDL01000001.1"/>
</dbReference>
<dbReference type="PROSITE" id="PS50076">
    <property type="entry name" value="DNAJ_2"/>
    <property type="match status" value="1"/>
</dbReference>